<dbReference type="AlphaFoldDB" id="A0A1H5TNR1"/>
<dbReference type="Gene3D" id="2.40.50.100">
    <property type="match status" value="1"/>
</dbReference>
<dbReference type="Pfam" id="PF25917">
    <property type="entry name" value="BSH_RND"/>
    <property type="match status" value="1"/>
</dbReference>
<feature type="transmembrane region" description="Helical" evidence="6">
    <location>
        <begin position="7"/>
        <end position="27"/>
    </location>
</feature>
<dbReference type="OrthoDB" id="9811754at2"/>
<evidence type="ECO:0000313" key="10">
    <source>
        <dbReference type="Proteomes" id="UP000242850"/>
    </source>
</evidence>
<dbReference type="InterPro" id="IPR058636">
    <property type="entry name" value="Beta-barrel_YknX"/>
</dbReference>
<dbReference type="PANTHER" id="PTHR30386:SF26">
    <property type="entry name" value="TRANSPORT PROTEIN COMB"/>
    <property type="match status" value="1"/>
</dbReference>
<feature type="domain" description="YknX-like beta-barrel" evidence="8">
    <location>
        <begin position="141"/>
        <end position="229"/>
    </location>
</feature>
<evidence type="ECO:0000256" key="5">
    <source>
        <dbReference type="ARBA" id="ARBA00023136"/>
    </source>
</evidence>
<reference evidence="10" key="1">
    <citation type="submission" date="2016-10" db="EMBL/GenBank/DDBJ databases">
        <authorList>
            <person name="Varghese N."/>
            <person name="Submissions S."/>
        </authorList>
    </citation>
    <scope>NUCLEOTIDE SEQUENCE [LARGE SCALE GENOMIC DNA]</scope>
    <source>
        <strain evidence="10">DSM 5463</strain>
    </source>
</reference>
<dbReference type="RefSeq" id="WP_103895667.1">
    <property type="nucleotide sequence ID" value="NZ_FNUK01000006.1"/>
</dbReference>
<dbReference type="InterPro" id="IPR058625">
    <property type="entry name" value="MdtA-like_BSH"/>
</dbReference>
<sequence length="232" mass="25115">MKKAKSILISILLLLLIGAGVGLYFYFYNDSHYITTDNAQVSAIMVSITPELTGKIEEWNIKEGDYVKSGQILGRQDVSALVSTSAINSQGLSSSADVIASKSYIKSPIDGKVVLSNAVVGQVVSPGMEIAQIIDLSNIFIKANIEETNISKIKEGQKVDIKIDAYPDKKFEGYVKTIGQATQSAFSSMPSLTTSGTYSKQTQYIPVKITIINNDNVVLMPGMNATVKIHIK</sequence>
<accession>A0A1H5TNR1</accession>
<dbReference type="PANTHER" id="PTHR30386">
    <property type="entry name" value="MEMBRANE FUSION SUBUNIT OF EMRAB-TOLC MULTIDRUG EFFLUX PUMP"/>
    <property type="match status" value="1"/>
</dbReference>
<organism evidence="9 10">
    <name type="scientific">Caloramator fervidus</name>
    <dbReference type="NCBI Taxonomy" id="29344"/>
    <lineage>
        <taxon>Bacteria</taxon>
        <taxon>Bacillati</taxon>
        <taxon>Bacillota</taxon>
        <taxon>Clostridia</taxon>
        <taxon>Eubacteriales</taxon>
        <taxon>Clostridiaceae</taxon>
        <taxon>Caloramator</taxon>
    </lineage>
</organism>
<dbReference type="Gene3D" id="2.40.30.170">
    <property type="match status" value="1"/>
</dbReference>
<evidence type="ECO:0000256" key="3">
    <source>
        <dbReference type="ARBA" id="ARBA00022692"/>
    </source>
</evidence>
<proteinExistence type="inferred from homology"/>
<gene>
    <name evidence="9" type="ORF">SAMN05660865_00662</name>
</gene>
<comment type="subcellular location">
    <subcellularLocation>
        <location evidence="1">Membrane</location>
        <topology evidence="1">Single-pass membrane protein</topology>
    </subcellularLocation>
</comment>
<dbReference type="GO" id="GO:0016020">
    <property type="term" value="C:membrane"/>
    <property type="evidence" value="ECO:0007669"/>
    <property type="project" value="UniProtKB-SubCell"/>
</dbReference>
<protein>
    <submittedName>
        <fullName evidence="9">Biotin-lipoyl like</fullName>
    </submittedName>
</protein>
<evidence type="ECO:0000256" key="1">
    <source>
        <dbReference type="ARBA" id="ARBA00004167"/>
    </source>
</evidence>
<dbReference type="InterPro" id="IPR050739">
    <property type="entry name" value="MFP"/>
</dbReference>
<evidence type="ECO:0000256" key="6">
    <source>
        <dbReference type="SAM" id="Phobius"/>
    </source>
</evidence>
<dbReference type="Proteomes" id="UP000242850">
    <property type="component" value="Unassembled WGS sequence"/>
</dbReference>
<name>A0A1H5TNR1_9CLOT</name>
<dbReference type="GO" id="GO:0055085">
    <property type="term" value="P:transmembrane transport"/>
    <property type="evidence" value="ECO:0007669"/>
    <property type="project" value="InterPro"/>
</dbReference>
<evidence type="ECO:0000259" key="7">
    <source>
        <dbReference type="Pfam" id="PF25917"/>
    </source>
</evidence>
<evidence type="ECO:0000313" key="9">
    <source>
        <dbReference type="EMBL" id="SEF63741.1"/>
    </source>
</evidence>
<feature type="domain" description="Multidrug resistance protein MdtA-like barrel-sandwich hybrid" evidence="7">
    <location>
        <begin position="46"/>
        <end position="133"/>
    </location>
</feature>
<keyword evidence="4 6" id="KW-1133">Transmembrane helix</keyword>
<evidence type="ECO:0000256" key="2">
    <source>
        <dbReference type="ARBA" id="ARBA00009477"/>
    </source>
</evidence>
<dbReference type="Pfam" id="PF25990">
    <property type="entry name" value="Beta-barrel_YknX"/>
    <property type="match status" value="1"/>
</dbReference>
<dbReference type="SUPFAM" id="SSF111369">
    <property type="entry name" value="HlyD-like secretion proteins"/>
    <property type="match status" value="1"/>
</dbReference>
<dbReference type="EMBL" id="FNUK01000006">
    <property type="protein sequence ID" value="SEF63741.1"/>
    <property type="molecule type" value="Genomic_DNA"/>
</dbReference>
<keyword evidence="10" id="KW-1185">Reference proteome</keyword>
<comment type="similarity">
    <text evidence="2">Belongs to the membrane fusion protein (MFP) (TC 8.A.1) family.</text>
</comment>
<keyword evidence="5 6" id="KW-0472">Membrane</keyword>
<evidence type="ECO:0000256" key="4">
    <source>
        <dbReference type="ARBA" id="ARBA00022989"/>
    </source>
</evidence>
<keyword evidence="3 6" id="KW-0812">Transmembrane</keyword>
<evidence type="ECO:0000259" key="8">
    <source>
        <dbReference type="Pfam" id="PF25990"/>
    </source>
</evidence>